<dbReference type="RefSeq" id="WP_216082421.1">
    <property type="nucleotide sequence ID" value="NZ_MN477947.1"/>
</dbReference>
<keyword evidence="1" id="KW-0614">Plasmid</keyword>
<name>A0A5J6XUN7_PYRAY</name>
<dbReference type="AlphaFoldDB" id="A0A5J6XUN7"/>
<proteinExistence type="predicted"/>
<evidence type="ECO:0000313" key="1">
    <source>
        <dbReference type="EMBL" id="QFN51302.1"/>
    </source>
</evidence>
<organism evidence="1">
    <name type="scientific">Pyrococcus abyssi</name>
    <dbReference type="NCBI Taxonomy" id="29292"/>
    <lineage>
        <taxon>Archaea</taxon>
        <taxon>Methanobacteriati</taxon>
        <taxon>Methanobacteriota</taxon>
        <taxon>Thermococci</taxon>
        <taxon>Thermococcales</taxon>
        <taxon>Thermococcaceae</taxon>
        <taxon>Pyrococcus</taxon>
    </lineage>
</organism>
<geneLocation type="plasmid" evidence="1">
    <name>pGE2</name>
</geneLocation>
<dbReference type="EMBL" id="MN477947">
    <property type="protein sequence ID" value="QFN51302.1"/>
    <property type="molecule type" value="Genomic_DNA"/>
</dbReference>
<protein>
    <submittedName>
        <fullName evidence="1">Conserved pT26-2 family protein</fullName>
    </submittedName>
</protein>
<accession>A0A5J6XUN7</accession>
<sequence>MRPSSPSLSKVLVRIFLITIATMLIYQVHAVNEPDPIRERLYELGYPDEGFIFTNNTIRWSDGHITLLEGDYIEDYPITATQAYNILRNYLAEYNQKLKKYDMEIKPDPKSLAEKKEGNNIYWIFEVYIHSGSSKFFAGLAYVNRKTGAVSIKGLLD</sequence>
<reference evidence="1" key="1">
    <citation type="journal article" date="2019" name="Environ. Microbiol.">
        <title>The global distribution and evolutionary history of the pT26-2 archaeal plasmid family.</title>
        <authorList>
            <person name="Badel C."/>
            <person name="Erauso G."/>
            <person name="Gomez A."/>
            <person name="Catchpole R."/>
            <person name="Gonnet M."/>
            <person name="Oberto J."/>
            <person name="Forterre P."/>
            <person name="Da Cunha V."/>
        </authorList>
    </citation>
    <scope>NUCLEOTIDE SEQUENCE</scope>
    <source>
        <strain evidence="1">GE2</strain>
        <plasmid evidence="1">pGE2</plasmid>
    </source>
</reference>